<accession>A0A645FLL3</accession>
<name>A0A645FLL3_9ZZZZ</name>
<reference evidence="1" key="1">
    <citation type="submission" date="2019-08" db="EMBL/GenBank/DDBJ databases">
        <authorList>
            <person name="Kucharzyk K."/>
            <person name="Murdoch R.W."/>
            <person name="Higgins S."/>
            <person name="Loffler F."/>
        </authorList>
    </citation>
    <scope>NUCLEOTIDE SEQUENCE</scope>
</reference>
<sequence length="47" mass="5048">MQQRLALRAVGDDQIRLGCQLDMRGKPRAAGAYHARFAHQAGNAGAV</sequence>
<protein>
    <submittedName>
        <fullName evidence="1">Uncharacterized protein</fullName>
    </submittedName>
</protein>
<gene>
    <name evidence="1" type="ORF">SDC9_162625</name>
</gene>
<comment type="caution">
    <text evidence="1">The sequence shown here is derived from an EMBL/GenBank/DDBJ whole genome shotgun (WGS) entry which is preliminary data.</text>
</comment>
<dbReference type="EMBL" id="VSSQ01062019">
    <property type="protein sequence ID" value="MPN15295.1"/>
    <property type="molecule type" value="Genomic_DNA"/>
</dbReference>
<proteinExistence type="predicted"/>
<organism evidence="1">
    <name type="scientific">bioreactor metagenome</name>
    <dbReference type="NCBI Taxonomy" id="1076179"/>
    <lineage>
        <taxon>unclassified sequences</taxon>
        <taxon>metagenomes</taxon>
        <taxon>ecological metagenomes</taxon>
    </lineage>
</organism>
<evidence type="ECO:0000313" key="1">
    <source>
        <dbReference type="EMBL" id="MPN15295.1"/>
    </source>
</evidence>
<dbReference type="AlphaFoldDB" id="A0A645FLL3"/>